<sequence>MHSAATKTQNEGCELHCAFNTSLVPLFSTQIHTAAQTVQSTTHVSCAILIVFRKFCCIKIGICCSILHRLSMKILLSRSADFTPFMQALCPSNQLSMKLLLNCSTAQQSVAS</sequence>
<comment type="caution">
    <text evidence="1">The sequence shown here is derived from an EMBL/GenBank/DDBJ whole genome shotgun (WGS) entry which is preliminary data.</text>
</comment>
<gene>
    <name evidence="1" type="ORF">V1264_010834</name>
</gene>
<dbReference type="Proteomes" id="UP001374579">
    <property type="component" value="Unassembled WGS sequence"/>
</dbReference>
<dbReference type="AlphaFoldDB" id="A0AAN9GKC4"/>
<keyword evidence="2" id="KW-1185">Reference proteome</keyword>
<reference evidence="1 2" key="1">
    <citation type="submission" date="2024-02" db="EMBL/GenBank/DDBJ databases">
        <title>Chromosome-scale genome assembly of the rough periwinkle Littorina saxatilis.</title>
        <authorList>
            <person name="De Jode A."/>
            <person name="Faria R."/>
            <person name="Formenti G."/>
            <person name="Sims Y."/>
            <person name="Smith T.P."/>
            <person name="Tracey A."/>
            <person name="Wood J.M.D."/>
            <person name="Zagrodzka Z.B."/>
            <person name="Johannesson K."/>
            <person name="Butlin R.K."/>
            <person name="Leder E.H."/>
        </authorList>
    </citation>
    <scope>NUCLEOTIDE SEQUENCE [LARGE SCALE GENOMIC DNA]</scope>
    <source>
        <strain evidence="1">Snail1</strain>
        <tissue evidence="1">Muscle</tissue>
    </source>
</reference>
<evidence type="ECO:0000313" key="1">
    <source>
        <dbReference type="EMBL" id="KAK7111151.1"/>
    </source>
</evidence>
<organism evidence="1 2">
    <name type="scientific">Littorina saxatilis</name>
    <dbReference type="NCBI Taxonomy" id="31220"/>
    <lineage>
        <taxon>Eukaryota</taxon>
        <taxon>Metazoa</taxon>
        <taxon>Spiralia</taxon>
        <taxon>Lophotrochozoa</taxon>
        <taxon>Mollusca</taxon>
        <taxon>Gastropoda</taxon>
        <taxon>Caenogastropoda</taxon>
        <taxon>Littorinimorpha</taxon>
        <taxon>Littorinoidea</taxon>
        <taxon>Littorinidae</taxon>
        <taxon>Littorina</taxon>
    </lineage>
</organism>
<evidence type="ECO:0000313" key="2">
    <source>
        <dbReference type="Proteomes" id="UP001374579"/>
    </source>
</evidence>
<dbReference type="EMBL" id="JBAMIC010000002">
    <property type="protein sequence ID" value="KAK7111151.1"/>
    <property type="molecule type" value="Genomic_DNA"/>
</dbReference>
<proteinExistence type="predicted"/>
<protein>
    <submittedName>
        <fullName evidence="1">Uncharacterized protein</fullName>
    </submittedName>
</protein>
<name>A0AAN9GKC4_9CAEN</name>
<accession>A0AAN9GKC4</accession>